<dbReference type="InterPro" id="IPR000182">
    <property type="entry name" value="GNAT_dom"/>
</dbReference>
<proteinExistence type="inferred from homology"/>
<dbReference type="PANTHER" id="PTHR43792:SF8">
    <property type="entry name" value="[RIBOSOMAL PROTEIN US5]-ALANINE N-ACETYLTRANSFERASE"/>
    <property type="match status" value="1"/>
</dbReference>
<evidence type="ECO:0000256" key="2">
    <source>
        <dbReference type="ARBA" id="ARBA00023315"/>
    </source>
</evidence>
<dbReference type="InterPro" id="IPR051531">
    <property type="entry name" value="N-acetyltransferase"/>
</dbReference>
<dbReference type="Gene3D" id="3.40.630.30">
    <property type="match status" value="1"/>
</dbReference>
<keyword evidence="6" id="KW-1185">Reference proteome</keyword>
<dbReference type="RefSeq" id="WP_307217032.1">
    <property type="nucleotide sequence ID" value="NZ_JAUSTI010000007.1"/>
</dbReference>
<gene>
    <name evidence="5" type="ORF">J2T19_003045</name>
</gene>
<evidence type="ECO:0000259" key="4">
    <source>
        <dbReference type="PROSITE" id="PS51186"/>
    </source>
</evidence>
<evidence type="ECO:0000256" key="1">
    <source>
        <dbReference type="ARBA" id="ARBA00022679"/>
    </source>
</evidence>
<dbReference type="PROSITE" id="PS51186">
    <property type="entry name" value="GNAT"/>
    <property type="match status" value="1"/>
</dbReference>
<feature type="domain" description="N-acetyltransferase" evidence="4">
    <location>
        <begin position="31"/>
        <end position="178"/>
    </location>
</feature>
<name>A0ABT9WE77_9BACL</name>
<dbReference type="EMBL" id="JAUSTI010000007">
    <property type="protein sequence ID" value="MDQ0171583.1"/>
    <property type="molecule type" value="Genomic_DNA"/>
</dbReference>
<evidence type="ECO:0000313" key="5">
    <source>
        <dbReference type="EMBL" id="MDQ0171583.1"/>
    </source>
</evidence>
<evidence type="ECO:0000313" key="6">
    <source>
        <dbReference type="Proteomes" id="UP001233836"/>
    </source>
</evidence>
<comment type="similarity">
    <text evidence="3">Belongs to the acetyltransferase family. RimJ subfamily.</text>
</comment>
<sequence length="182" mass="20968">MKRYDGQRIYIRLLSVEDARDMLNLQIKNREVFKKITASERTEAFYTLEGQVALLEKWVQAREDGTRYSFGIFLRSTDELIGEVSMFEIELNMAKKWIVGYVLDQHHNGHGYMSEALQQLFDFALHEVGIERLEAGALPDNIGSIKVLEKAGFRQTGVQSIVVNGILKEHVMYVIRLKSNQD</sequence>
<dbReference type="Pfam" id="PF13302">
    <property type="entry name" value="Acetyltransf_3"/>
    <property type="match status" value="1"/>
</dbReference>
<accession>A0ABT9WE77</accession>
<organism evidence="5 6">
    <name type="scientific">Paenibacillus tundrae</name>
    <dbReference type="NCBI Taxonomy" id="528187"/>
    <lineage>
        <taxon>Bacteria</taxon>
        <taxon>Bacillati</taxon>
        <taxon>Bacillota</taxon>
        <taxon>Bacilli</taxon>
        <taxon>Bacillales</taxon>
        <taxon>Paenibacillaceae</taxon>
        <taxon>Paenibacillus</taxon>
    </lineage>
</organism>
<dbReference type="Proteomes" id="UP001233836">
    <property type="component" value="Unassembled WGS sequence"/>
</dbReference>
<keyword evidence="1 5" id="KW-0808">Transferase</keyword>
<comment type="caution">
    <text evidence="5">The sequence shown here is derived from an EMBL/GenBank/DDBJ whole genome shotgun (WGS) entry which is preliminary data.</text>
</comment>
<reference evidence="5 6" key="1">
    <citation type="submission" date="2023-07" db="EMBL/GenBank/DDBJ databases">
        <title>Sorghum-associated microbial communities from plants grown in Nebraska, USA.</title>
        <authorList>
            <person name="Schachtman D."/>
        </authorList>
    </citation>
    <scope>NUCLEOTIDE SEQUENCE [LARGE SCALE GENOMIC DNA]</scope>
    <source>
        <strain evidence="5 6">DS1314</strain>
    </source>
</reference>
<dbReference type="PANTHER" id="PTHR43792">
    <property type="entry name" value="GNAT FAMILY, PUTATIVE (AFU_ORTHOLOGUE AFUA_3G00765)-RELATED-RELATED"/>
    <property type="match status" value="1"/>
</dbReference>
<dbReference type="GO" id="GO:0008999">
    <property type="term" value="F:protein-N-terminal-alanine acetyltransferase activity"/>
    <property type="evidence" value="ECO:0007669"/>
    <property type="project" value="UniProtKB-EC"/>
</dbReference>
<dbReference type="EC" id="2.3.1.267" evidence="5"/>
<dbReference type="InterPro" id="IPR016181">
    <property type="entry name" value="Acyl_CoA_acyltransferase"/>
</dbReference>
<keyword evidence="2 5" id="KW-0012">Acyltransferase</keyword>
<protein>
    <submittedName>
        <fullName evidence="5">Ribosomal-protein-alanine N-acetyltransferase</fullName>
        <ecNumber evidence="5">2.3.1.267</ecNumber>
    </submittedName>
</protein>
<dbReference type="SUPFAM" id="SSF55729">
    <property type="entry name" value="Acyl-CoA N-acyltransferases (Nat)"/>
    <property type="match status" value="1"/>
</dbReference>
<evidence type="ECO:0000256" key="3">
    <source>
        <dbReference type="ARBA" id="ARBA00038502"/>
    </source>
</evidence>